<evidence type="ECO:0000256" key="2">
    <source>
        <dbReference type="ARBA" id="ARBA00023125"/>
    </source>
</evidence>
<evidence type="ECO:0000313" key="6">
    <source>
        <dbReference type="EMBL" id="GAA2881682.1"/>
    </source>
</evidence>
<dbReference type="Proteomes" id="UP001500831">
    <property type="component" value="Unassembled WGS sequence"/>
</dbReference>
<organism evidence="6 7">
    <name type="scientific">Streptosporangium fragile</name>
    <dbReference type="NCBI Taxonomy" id="46186"/>
    <lineage>
        <taxon>Bacteria</taxon>
        <taxon>Bacillati</taxon>
        <taxon>Actinomycetota</taxon>
        <taxon>Actinomycetes</taxon>
        <taxon>Streptosporangiales</taxon>
        <taxon>Streptosporangiaceae</taxon>
        <taxon>Streptosporangium</taxon>
    </lineage>
</organism>
<accession>A0ABP6IGP9</accession>
<evidence type="ECO:0000313" key="7">
    <source>
        <dbReference type="Proteomes" id="UP001500831"/>
    </source>
</evidence>
<comment type="caution">
    <text evidence="6">The sequence shown here is derived from an EMBL/GenBank/DDBJ whole genome shotgun (WGS) entry which is preliminary data.</text>
</comment>
<reference evidence="7" key="1">
    <citation type="journal article" date="2019" name="Int. J. Syst. Evol. Microbiol.">
        <title>The Global Catalogue of Microorganisms (GCM) 10K type strain sequencing project: providing services to taxonomists for standard genome sequencing and annotation.</title>
        <authorList>
            <consortium name="The Broad Institute Genomics Platform"/>
            <consortium name="The Broad Institute Genome Sequencing Center for Infectious Disease"/>
            <person name="Wu L."/>
            <person name="Ma J."/>
        </authorList>
    </citation>
    <scope>NUCLEOTIDE SEQUENCE [LARGE SCALE GENOMIC DNA]</scope>
    <source>
        <strain evidence="7">JCM 6242</strain>
    </source>
</reference>
<dbReference type="InterPro" id="IPR012925">
    <property type="entry name" value="TipAS_dom"/>
</dbReference>
<feature type="domain" description="HTH merR-type" evidence="5">
    <location>
        <begin position="8"/>
        <end position="77"/>
    </location>
</feature>
<dbReference type="PROSITE" id="PS50937">
    <property type="entry name" value="HTH_MERR_2"/>
    <property type="match status" value="1"/>
</dbReference>
<dbReference type="EMBL" id="BAAAVI010000032">
    <property type="protein sequence ID" value="GAA2881682.1"/>
    <property type="molecule type" value="Genomic_DNA"/>
</dbReference>
<keyword evidence="2" id="KW-0238">DNA-binding</keyword>
<dbReference type="CDD" id="cd01106">
    <property type="entry name" value="HTH_TipAL-Mta"/>
    <property type="match status" value="1"/>
</dbReference>
<dbReference type="RefSeq" id="WP_425582021.1">
    <property type="nucleotide sequence ID" value="NZ_BAAAVI010000032.1"/>
</dbReference>
<dbReference type="SUPFAM" id="SSF46955">
    <property type="entry name" value="Putative DNA-binding domain"/>
    <property type="match status" value="1"/>
</dbReference>
<evidence type="ECO:0000256" key="4">
    <source>
        <dbReference type="ARBA" id="ARBA00023163"/>
    </source>
</evidence>
<dbReference type="PRINTS" id="PR00040">
    <property type="entry name" value="HTHMERR"/>
</dbReference>
<dbReference type="SMART" id="SM00422">
    <property type="entry name" value="HTH_MERR"/>
    <property type="match status" value="1"/>
</dbReference>
<dbReference type="SUPFAM" id="SSF89082">
    <property type="entry name" value="Antibiotic binding domain of TipA-like multidrug resistance regulators"/>
    <property type="match status" value="1"/>
</dbReference>
<evidence type="ECO:0000256" key="1">
    <source>
        <dbReference type="ARBA" id="ARBA00023015"/>
    </source>
</evidence>
<dbReference type="PROSITE" id="PS00552">
    <property type="entry name" value="HTH_MERR_1"/>
    <property type="match status" value="1"/>
</dbReference>
<dbReference type="PANTHER" id="PTHR30204:SF90">
    <property type="entry name" value="HTH-TYPE TRANSCRIPTIONAL ACTIVATOR MTA"/>
    <property type="match status" value="1"/>
</dbReference>
<evidence type="ECO:0000259" key="5">
    <source>
        <dbReference type="PROSITE" id="PS50937"/>
    </source>
</evidence>
<dbReference type="Gene3D" id="1.10.1660.10">
    <property type="match status" value="1"/>
</dbReference>
<sequence length="260" mass="29466">MDKGIAMDYAVGQVARLAGVSVRTLHHYDEIGLVSPGRRTASGYRRYTDDDLQRLQHVLFYRELGFPLEEIAVILDDPATDTLAHLRRQHELLTRRIGRLQAMAAAVEHALEANIVNISLTPEERFEVFGGFRPEDHDEEARRRWGDTDAWRQSRRRMAAMSKADWAVFGAEAARTAEDFARAFTEGAPADGERAMELAERHRAHITRWCYDCSYEIHRGLGDLYVDDPRFAANYEPLAAGLTRYIRDAIHANADRAGGV</sequence>
<evidence type="ECO:0000256" key="3">
    <source>
        <dbReference type="ARBA" id="ARBA00023159"/>
    </source>
</evidence>
<dbReference type="InterPro" id="IPR009061">
    <property type="entry name" value="DNA-bd_dom_put_sf"/>
</dbReference>
<proteinExistence type="predicted"/>
<dbReference type="Pfam" id="PF13411">
    <property type="entry name" value="MerR_1"/>
    <property type="match status" value="1"/>
</dbReference>
<dbReference type="PANTHER" id="PTHR30204">
    <property type="entry name" value="REDOX-CYCLING DRUG-SENSING TRANSCRIPTIONAL ACTIVATOR SOXR"/>
    <property type="match status" value="1"/>
</dbReference>
<dbReference type="Pfam" id="PF07739">
    <property type="entry name" value="TipAS"/>
    <property type="match status" value="1"/>
</dbReference>
<keyword evidence="3" id="KW-0010">Activator</keyword>
<keyword evidence="7" id="KW-1185">Reference proteome</keyword>
<dbReference type="InterPro" id="IPR000551">
    <property type="entry name" value="MerR-type_HTH_dom"/>
</dbReference>
<protein>
    <submittedName>
        <fullName evidence="6">MerR family transcriptional regulator</fullName>
    </submittedName>
</protein>
<dbReference type="InterPro" id="IPR036244">
    <property type="entry name" value="TipA-like_antibiotic-bd"/>
</dbReference>
<dbReference type="Gene3D" id="1.10.490.50">
    <property type="entry name" value="Antibiotic binding domain of TipA-like multidrug resistance regulators"/>
    <property type="match status" value="1"/>
</dbReference>
<dbReference type="InterPro" id="IPR047057">
    <property type="entry name" value="MerR_fam"/>
</dbReference>
<keyword evidence="1" id="KW-0805">Transcription regulation</keyword>
<gene>
    <name evidence="6" type="ORF">GCM10010517_44710</name>
</gene>
<name>A0ABP6IGP9_9ACTN</name>
<keyword evidence="4" id="KW-0804">Transcription</keyword>